<dbReference type="RefSeq" id="XP_025466303.1">
    <property type="nucleotide sequence ID" value="XM_025612029.1"/>
</dbReference>
<evidence type="ECO:0000256" key="2">
    <source>
        <dbReference type="ARBA" id="ARBA00022857"/>
    </source>
</evidence>
<keyword evidence="3" id="KW-0560">Oxidoreductase</keyword>
<reference evidence="4 5" key="1">
    <citation type="submission" date="2016-12" db="EMBL/GenBank/DDBJ databases">
        <title>The genomes of Aspergillus section Nigri reveals drivers in fungal speciation.</title>
        <authorList>
            <consortium name="DOE Joint Genome Institute"/>
            <person name="Vesth T.C."/>
            <person name="Nybo J."/>
            <person name="Theobald S."/>
            <person name="Brandl J."/>
            <person name="Frisvad J.C."/>
            <person name="Nielsen K.F."/>
            <person name="Lyhne E.K."/>
            <person name="Kogle M.E."/>
            <person name="Kuo A."/>
            <person name="Riley R."/>
            <person name="Clum A."/>
            <person name="Nolan M."/>
            <person name="Lipzen A."/>
            <person name="Salamov A."/>
            <person name="Henrissat B."/>
            <person name="Wiebenga A."/>
            <person name="De Vries R.P."/>
            <person name="Grigoriev I.V."/>
            <person name="Mortensen U.H."/>
            <person name="Andersen M.R."/>
            <person name="Baker S.E."/>
        </authorList>
    </citation>
    <scope>NUCLEOTIDE SEQUENCE [LARGE SCALE GENOMIC DNA]</scope>
    <source>
        <strain evidence="4 5">CBS 115572</strain>
    </source>
</reference>
<dbReference type="GO" id="GO:0044550">
    <property type="term" value="P:secondary metabolite biosynthetic process"/>
    <property type="evidence" value="ECO:0007669"/>
    <property type="project" value="UniProtKB-ARBA"/>
</dbReference>
<evidence type="ECO:0000313" key="4">
    <source>
        <dbReference type="EMBL" id="PWY83835.1"/>
    </source>
</evidence>
<dbReference type="PRINTS" id="PR00080">
    <property type="entry name" value="SDRFAMILY"/>
</dbReference>
<dbReference type="PROSITE" id="PS00061">
    <property type="entry name" value="ADH_SHORT"/>
    <property type="match status" value="1"/>
</dbReference>
<comment type="similarity">
    <text evidence="1">Belongs to the short-chain dehydrogenases/reductases (SDR) family.</text>
</comment>
<dbReference type="CDD" id="cd05233">
    <property type="entry name" value="SDR_c"/>
    <property type="match status" value="1"/>
</dbReference>
<evidence type="ECO:0000256" key="1">
    <source>
        <dbReference type="ARBA" id="ARBA00006484"/>
    </source>
</evidence>
<accession>A0A317WD34</accession>
<evidence type="ECO:0000256" key="3">
    <source>
        <dbReference type="ARBA" id="ARBA00023002"/>
    </source>
</evidence>
<evidence type="ECO:0000313" key="5">
    <source>
        <dbReference type="Proteomes" id="UP000246702"/>
    </source>
</evidence>
<dbReference type="Pfam" id="PF13561">
    <property type="entry name" value="adh_short_C2"/>
    <property type="match status" value="1"/>
</dbReference>
<dbReference type="PRINTS" id="PR00081">
    <property type="entry name" value="GDHRDH"/>
</dbReference>
<dbReference type="InterPro" id="IPR036291">
    <property type="entry name" value="NAD(P)-bd_dom_sf"/>
</dbReference>
<sequence length="282" mass="29949">MALASTKLDGGIALVTGAASGIGKEVAFAFAEAGVQAIVLVDRHAADTMVEECRTFAAHPDFHVLPIVADITNEKDVHNMVQTAVNTFGRIDYCVHAAGMGCISRAPTENLDVQTFDQTITTNTRGTMLVVRALSDIMARQEPRTHTSRRSNTTRSLGRGAIVVIASINGIIAAPGMIPYTASKYAAIGIAKTAAVDNLQHNIRVNIVCPSWTDTNMLKDGVERFPILEQVIQSMCPLKRAAVPEEVADASVFLCSPAATFINGASLVIDAGMTLTALRNSL</sequence>
<dbReference type="OrthoDB" id="5840532at2759"/>
<keyword evidence="2" id="KW-0521">NADP</keyword>
<dbReference type="PANTHER" id="PTHR24321:SF12">
    <property type="entry name" value="SHORT-CHAIN DEHYDROGENASE_REDUCTASE FAMILY, PUTATIVE (AFU_ORTHOLOGUE AFUA_5G14340)-RELATED"/>
    <property type="match status" value="1"/>
</dbReference>
<organism evidence="4 5">
    <name type="scientific">Aspergillus sclerotioniger CBS 115572</name>
    <dbReference type="NCBI Taxonomy" id="1450535"/>
    <lineage>
        <taxon>Eukaryota</taxon>
        <taxon>Fungi</taxon>
        <taxon>Dikarya</taxon>
        <taxon>Ascomycota</taxon>
        <taxon>Pezizomycotina</taxon>
        <taxon>Eurotiomycetes</taxon>
        <taxon>Eurotiomycetidae</taxon>
        <taxon>Eurotiales</taxon>
        <taxon>Aspergillaceae</taxon>
        <taxon>Aspergillus</taxon>
        <taxon>Aspergillus subgen. Circumdati</taxon>
    </lineage>
</organism>
<proteinExistence type="inferred from homology"/>
<protein>
    <submittedName>
        <fullName evidence="4">Oxidoreductase</fullName>
    </submittedName>
</protein>
<dbReference type="GO" id="GO:0016491">
    <property type="term" value="F:oxidoreductase activity"/>
    <property type="evidence" value="ECO:0007669"/>
    <property type="project" value="UniProtKB-KW"/>
</dbReference>
<dbReference type="EMBL" id="MSFK01000018">
    <property type="protein sequence ID" value="PWY83835.1"/>
    <property type="molecule type" value="Genomic_DNA"/>
</dbReference>
<dbReference type="GeneID" id="37114172"/>
<dbReference type="AlphaFoldDB" id="A0A317WD34"/>
<dbReference type="STRING" id="1450535.A0A317WD34"/>
<dbReference type="InterPro" id="IPR020904">
    <property type="entry name" value="Sc_DH/Rdtase_CS"/>
</dbReference>
<dbReference type="PANTHER" id="PTHR24321">
    <property type="entry name" value="DEHYDROGENASES, SHORT CHAIN"/>
    <property type="match status" value="1"/>
</dbReference>
<keyword evidence="5" id="KW-1185">Reference proteome</keyword>
<dbReference type="InterPro" id="IPR002347">
    <property type="entry name" value="SDR_fam"/>
</dbReference>
<dbReference type="FunFam" id="3.40.50.720:FF:000084">
    <property type="entry name" value="Short-chain dehydrogenase reductase"/>
    <property type="match status" value="1"/>
</dbReference>
<dbReference type="Gene3D" id="3.40.50.720">
    <property type="entry name" value="NAD(P)-binding Rossmann-like Domain"/>
    <property type="match status" value="1"/>
</dbReference>
<name>A0A317WD34_9EURO</name>
<gene>
    <name evidence="4" type="ORF">BO94DRAFT_536495</name>
</gene>
<comment type="caution">
    <text evidence="4">The sequence shown here is derived from an EMBL/GenBank/DDBJ whole genome shotgun (WGS) entry which is preliminary data.</text>
</comment>
<dbReference type="SUPFAM" id="SSF51735">
    <property type="entry name" value="NAD(P)-binding Rossmann-fold domains"/>
    <property type="match status" value="1"/>
</dbReference>
<dbReference type="Proteomes" id="UP000246702">
    <property type="component" value="Unassembled WGS sequence"/>
</dbReference>